<comment type="caution">
    <text evidence="1">The sequence shown here is derived from an EMBL/GenBank/DDBJ whole genome shotgun (WGS) entry which is preliminary data.</text>
</comment>
<dbReference type="PATRIC" id="fig|81857.3.peg.2245"/>
<name>A0A0R2FPS9_9LACO</name>
<gene>
    <name evidence="1" type="ORF">IV38_GL002186</name>
</gene>
<evidence type="ECO:0000313" key="2">
    <source>
        <dbReference type="Proteomes" id="UP000051751"/>
    </source>
</evidence>
<dbReference type="EMBL" id="JQAT01000009">
    <property type="protein sequence ID" value="KRN27351.1"/>
    <property type="molecule type" value="Genomic_DNA"/>
</dbReference>
<sequence>MFKHKIDASQGNGESKVNKFWNSLDYWEAVNLLTTIIKATNPNISSEDAYSEAIATYSDEAKSLYLIDQTIHSGIH</sequence>
<protein>
    <submittedName>
        <fullName evidence="1">Uncharacterized protein</fullName>
    </submittedName>
</protein>
<dbReference type="AlphaFoldDB" id="A0A0R2FPS9"/>
<organism evidence="1 2">
    <name type="scientific">Lactobacillus selangorensis</name>
    <dbReference type="NCBI Taxonomy" id="81857"/>
    <lineage>
        <taxon>Bacteria</taxon>
        <taxon>Bacillati</taxon>
        <taxon>Bacillota</taxon>
        <taxon>Bacilli</taxon>
        <taxon>Lactobacillales</taxon>
        <taxon>Lactobacillaceae</taxon>
        <taxon>Lactobacillus</taxon>
    </lineage>
</organism>
<reference evidence="1 2" key="1">
    <citation type="journal article" date="2015" name="Genome Announc.">
        <title>Expanding the biotechnology potential of lactobacilli through comparative genomics of 213 strains and associated genera.</title>
        <authorList>
            <person name="Sun Z."/>
            <person name="Harris H.M."/>
            <person name="McCann A."/>
            <person name="Guo C."/>
            <person name="Argimon S."/>
            <person name="Zhang W."/>
            <person name="Yang X."/>
            <person name="Jeffery I.B."/>
            <person name="Cooney J.C."/>
            <person name="Kagawa T.F."/>
            <person name="Liu W."/>
            <person name="Song Y."/>
            <person name="Salvetti E."/>
            <person name="Wrobel A."/>
            <person name="Rasinkangas P."/>
            <person name="Parkhill J."/>
            <person name="Rea M.C."/>
            <person name="O'Sullivan O."/>
            <person name="Ritari J."/>
            <person name="Douillard F.P."/>
            <person name="Paul Ross R."/>
            <person name="Yang R."/>
            <person name="Briner A.E."/>
            <person name="Felis G.E."/>
            <person name="de Vos W.M."/>
            <person name="Barrangou R."/>
            <person name="Klaenhammer T.R."/>
            <person name="Caufield P.W."/>
            <person name="Cui Y."/>
            <person name="Zhang H."/>
            <person name="O'Toole P.W."/>
        </authorList>
    </citation>
    <scope>NUCLEOTIDE SEQUENCE [LARGE SCALE GENOMIC DNA]</scope>
    <source>
        <strain evidence="1 2">ATCC BAA-66</strain>
    </source>
</reference>
<dbReference type="RefSeq" id="WP_054748077.1">
    <property type="nucleotide sequence ID" value="NZ_JQAT01000009.1"/>
</dbReference>
<accession>A0A0R2FPS9</accession>
<proteinExistence type="predicted"/>
<dbReference type="Proteomes" id="UP000051751">
    <property type="component" value="Unassembled WGS sequence"/>
</dbReference>
<evidence type="ECO:0000313" key="1">
    <source>
        <dbReference type="EMBL" id="KRN27351.1"/>
    </source>
</evidence>